<comment type="caution">
    <text evidence="1">The sequence shown here is derived from an EMBL/GenBank/DDBJ whole genome shotgun (WGS) entry which is preliminary data.</text>
</comment>
<dbReference type="OrthoDB" id="5297205at2"/>
<dbReference type="Gene3D" id="1.10.246.130">
    <property type="match status" value="1"/>
</dbReference>
<proteinExistence type="predicted"/>
<dbReference type="PRINTS" id="PR01210">
    <property type="entry name" value="GGTRANSPTASE"/>
</dbReference>
<protein>
    <submittedName>
        <fullName evidence="1">Gamma-glutamyltransferase</fullName>
    </submittedName>
</protein>
<organism evidence="1 2">
    <name type="scientific">Polynucleobacter hirudinilacicola</name>
    <dbReference type="NCBI Taxonomy" id="1743166"/>
    <lineage>
        <taxon>Bacteria</taxon>
        <taxon>Pseudomonadati</taxon>
        <taxon>Pseudomonadota</taxon>
        <taxon>Betaproteobacteria</taxon>
        <taxon>Burkholderiales</taxon>
        <taxon>Burkholderiaceae</taxon>
        <taxon>Polynucleobacter</taxon>
    </lineage>
</organism>
<accession>A0A210RWI8</accession>
<dbReference type="Gene3D" id="3.60.20.40">
    <property type="match status" value="1"/>
</dbReference>
<dbReference type="AlphaFoldDB" id="A0A210RWI8"/>
<name>A0A210RWI8_9BURK</name>
<gene>
    <name evidence="1" type="ORF">B6A14_06070</name>
</gene>
<reference evidence="1 2" key="1">
    <citation type="submission" date="2017-03" db="EMBL/GenBank/DDBJ databases">
        <title>New species Polynucleobacter sp. MWH-EgelM1-30-B4.</title>
        <authorList>
            <person name="Hahn M.W."/>
        </authorList>
    </citation>
    <scope>NUCLEOTIDE SEQUENCE [LARGE SCALE GENOMIC DNA]</scope>
    <source>
        <strain evidence="1 2">MWH-EgelM1-30-B4</strain>
    </source>
</reference>
<dbReference type="InterPro" id="IPR029055">
    <property type="entry name" value="Ntn_hydrolases_N"/>
</dbReference>
<dbReference type="GO" id="GO:0016740">
    <property type="term" value="F:transferase activity"/>
    <property type="evidence" value="ECO:0007669"/>
    <property type="project" value="UniProtKB-KW"/>
</dbReference>
<dbReference type="Proteomes" id="UP000196880">
    <property type="component" value="Unassembled WGS sequence"/>
</dbReference>
<sequence length="549" mass="59963">MKFNWNNPYPSIRVPVMGRNVVSTSHPLAAQAGLMIIHQGGNAIDAAIAAAATLMIVEPVSNGLGSDCFAIIWDGKELHGLNASGVAPQAWSPEYFSRKYGVDSHGLANKPMRGWDSVTVPGALAGWEELHRRFGSLPFEDLLQPAIEIAEKGYALAPVVAHKWAAAIPDLQQQPGFAQTFMPHGRAPEIGEAFRFPSAAKTFKKIARSGIREFYEGEIAQEIALHAKNHGGSMTEHDLSSYKPEWVGTISQDIYAADGKTYSMHEIPPNGQGIGALIALGILQNFDLASLPVDGVESQHLQIEAMKLAFADVYQYVADPKSMMVTPMQMLDPAYLSERAKLINPHKATHFNFGMPQSGGTIYLTATDEHGRMISFIQSNYMGFGSGVVVPDWGISLQNRGFGFSMDPKSANVVAGGKHPFHTIIPAFLMRKEENCSVPQMSFGVMGGDMQPQGHLQTVLRMLSYRQQPQAACDAPRWKVNRDFSLDVESNMNPDTVQGLSALGHTLKKIEDPYMDFGAGQFIWRLSDDIGDGYIAASDPRRDGQAVVY</sequence>
<dbReference type="PANTHER" id="PTHR43881">
    <property type="entry name" value="GAMMA-GLUTAMYLTRANSPEPTIDASE (AFU_ORTHOLOGUE AFUA_4G13580)"/>
    <property type="match status" value="1"/>
</dbReference>
<evidence type="ECO:0000313" key="2">
    <source>
        <dbReference type="Proteomes" id="UP000196880"/>
    </source>
</evidence>
<evidence type="ECO:0000313" key="1">
    <source>
        <dbReference type="EMBL" id="OWF65365.1"/>
    </source>
</evidence>
<dbReference type="SUPFAM" id="SSF56235">
    <property type="entry name" value="N-terminal nucleophile aminohydrolases (Ntn hydrolases)"/>
    <property type="match status" value="1"/>
</dbReference>
<dbReference type="InterPro" id="IPR043137">
    <property type="entry name" value="GGT_ssub_C"/>
</dbReference>
<dbReference type="InterPro" id="IPR043138">
    <property type="entry name" value="GGT_lsub"/>
</dbReference>
<dbReference type="RefSeq" id="WP_087909588.1">
    <property type="nucleotide sequence ID" value="NZ_NAIA01000003.1"/>
</dbReference>
<dbReference type="EMBL" id="NAIA01000003">
    <property type="protein sequence ID" value="OWF65365.1"/>
    <property type="molecule type" value="Genomic_DNA"/>
</dbReference>
<keyword evidence="1" id="KW-0808">Transferase</keyword>
<dbReference type="Pfam" id="PF01019">
    <property type="entry name" value="G_glu_transpept"/>
    <property type="match status" value="1"/>
</dbReference>
<keyword evidence="2" id="KW-1185">Reference proteome</keyword>
<dbReference type="InterPro" id="IPR052896">
    <property type="entry name" value="GGT-like_enzyme"/>
</dbReference>
<dbReference type="PANTHER" id="PTHR43881:SF1">
    <property type="entry name" value="GAMMA-GLUTAMYLTRANSPEPTIDASE (AFU_ORTHOLOGUE AFUA_4G13580)"/>
    <property type="match status" value="1"/>
</dbReference>